<evidence type="ECO:0000313" key="1">
    <source>
        <dbReference type="EMBL" id="SCO78743.1"/>
    </source>
</evidence>
<organism evidence="1 2">
    <name type="scientific">Fusarium oxysporum</name>
    <name type="common">Fusarium vascular wilt</name>
    <dbReference type="NCBI Taxonomy" id="5507"/>
    <lineage>
        <taxon>Eukaryota</taxon>
        <taxon>Fungi</taxon>
        <taxon>Dikarya</taxon>
        <taxon>Ascomycota</taxon>
        <taxon>Pezizomycotina</taxon>
        <taxon>Sordariomycetes</taxon>
        <taxon>Hypocreomycetidae</taxon>
        <taxon>Hypocreales</taxon>
        <taxon>Nectriaceae</taxon>
        <taxon>Fusarium</taxon>
        <taxon>Fusarium oxysporum species complex</taxon>
    </lineage>
</organism>
<dbReference type="Proteomes" id="UP000219369">
    <property type="component" value="Unassembled WGS sequence"/>
</dbReference>
<dbReference type="EMBL" id="FMJY01000002">
    <property type="protein sequence ID" value="SCO78743.1"/>
    <property type="molecule type" value="Genomic_DNA"/>
</dbReference>
<name>A0A2H3TAI6_FUSOX</name>
<reference evidence="2" key="1">
    <citation type="submission" date="2016-09" db="EMBL/GenBank/DDBJ databases">
        <authorList>
            <person name="Guldener U."/>
        </authorList>
    </citation>
    <scope>NUCLEOTIDE SEQUENCE [LARGE SCALE GENOMIC DNA]</scope>
    <source>
        <strain evidence="2">V64-1</strain>
    </source>
</reference>
<accession>A0A2H3TAI6</accession>
<evidence type="ECO:0000313" key="2">
    <source>
        <dbReference type="Proteomes" id="UP000219369"/>
    </source>
</evidence>
<proteinExistence type="predicted"/>
<sequence length="110" mass="11868">MVYKLSIANKTIPVNAKAVGFEVAEVELGSFGVRDPGGKFVAVVAVVMSVVDTVLEIIDIVDVVEETKEMVDQLNGPIKQSYKDYFNGIRATSQEDGQCGPTDDKDTQEG</sequence>
<protein>
    <submittedName>
        <fullName evidence="1">Uncharacterized protein</fullName>
    </submittedName>
</protein>
<dbReference type="VEuPathDB" id="FungiDB:FOMG_02200"/>
<dbReference type="VEuPathDB" id="FungiDB:FOZG_02182"/>
<dbReference type="AlphaFoldDB" id="A0A2H3TAI6"/>
<dbReference type="OrthoDB" id="5229945at2759"/>
<gene>
    <name evidence="1" type="ORF">FRV6_02956</name>
</gene>